<dbReference type="OrthoDB" id="10332796at2759"/>
<name>A0A8X6MKB4_9ARAC</name>
<evidence type="ECO:0000313" key="2">
    <source>
        <dbReference type="Proteomes" id="UP000886998"/>
    </source>
</evidence>
<gene>
    <name evidence="1" type="ORF">TNIN_369541</name>
</gene>
<proteinExistence type="predicted"/>
<dbReference type="EMBL" id="BMAV01028008">
    <property type="protein sequence ID" value="GFS64166.1"/>
    <property type="molecule type" value="Genomic_DNA"/>
</dbReference>
<sequence length="68" mass="7899">MDILNNWKGRHEVVPFSLAIGFEREFVVFVKNVCCNIAICTNWFALYIESSRDDSLKGFFPSQYSETD</sequence>
<keyword evidence="2" id="KW-1185">Reference proteome</keyword>
<comment type="caution">
    <text evidence="1">The sequence shown here is derived from an EMBL/GenBank/DDBJ whole genome shotgun (WGS) entry which is preliminary data.</text>
</comment>
<dbReference type="Proteomes" id="UP000886998">
    <property type="component" value="Unassembled WGS sequence"/>
</dbReference>
<dbReference type="AlphaFoldDB" id="A0A8X6MKB4"/>
<organism evidence="1 2">
    <name type="scientific">Trichonephila inaurata madagascariensis</name>
    <dbReference type="NCBI Taxonomy" id="2747483"/>
    <lineage>
        <taxon>Eukaryota</taxon>
        <taxon>Metazoa</taxon>
        <taxon>Ecdysozoa</taxon>
        <taxon>Arthropoda</taxon>
        <taxon>Chelicerata</taxon>
        <taxon>Arachnida</taxon>
        <taxon>Araneae</taxon>
        <taxon>Araneomorphae</taxon>
        <taxon>Entelegynae</taxon>
        <taxon>Araneoidea</taxon>
        <taxon>Nephilidae</taxon>
        <taxon>Trichonephila</taxon>
        <taxon>Trichonephila inaurata</taxon>
    </lineage>
</organism>
<reference evidence="1" key="1">
    <citation type="submission" date="2020-08" db="EMBL/GenBank/DDBJ databases">
        <title>Multicomponent nature underlies the extraordinary mechanical properties of spider dragline silk.</title>
        <authorList>
            <person name="Kono N."/>
            <person name="Nakamura H."/>
            <person name="Mori M."/>
            <person name="Yoshida Y."/>
            <person name="Ohtoshi R."/>
            <person name="Malay A.D."/>
            <person name="Moran D.A.P."/>
            <person name="Tomita M."/>
            <person name="Numata K."/>
            <person name="Arakawa K."/>
        </authorList>
    </citation>
    <scope>NUCLEOTIDE SEQUENCE</scope>
</reference>
<accession>A0A8X6MKB4</accession>
<evidence type="ECO:0000313" key="1">
    <source>
        <dbReference type="EMBL" id="GFS64166.1"/>
    </source>
</evidence>
<protein>
    <submittedName>
        <fullName evidence="1">Uncharacterized protein</fullName>
    </submittedName>
</protein>